<keyword evidence="4" id="KW-1185">Reference proteome</keyword>
<gene>
    <name evidence="3" type="ORF">BQ4739_LOCUS6682</name>
</gene>
<feature type="compositionally biased region" description="Low complexity" evidence="2">
    <location>
        <begin position="525"/>
        <end position="540"/>
    </location>
</feature>
<evidence type="ECO:0000256" key="2">
    <source>
        <dbReference type="SAM" id="MobiDB-lite"/>
    </source>
</evidence>
<feature type="compositionally biased region" description="Low complexity" evidence="2">
    <location>
        <begin position="134"/>
        <end position="155"/>
    </location>
</feature>
<sequence length="1024" mass="109399">MDLASLVSNRPLLASLSREYELLKSTQADINYEEWIVQRLKLAAAQQQRSLSTGTAAVHAALPGAVAPEAEQQRGAGAATTEIGDGHHTALQERGVLLPNGVPGLGSVRSWPANLQQEAEGRQLQQPALQEWQAQDTTNLQQHQQDQQHQAGGQLKSQGSSKRPAPLWRQPGKQLGNNEQQAAASRGAQPGWVAAAKLQSSLQSSKVVPVMHAAAERDRRLAATAALVREQMTLGSSTLPQPQAWQSRSLGSTALAQLHGLSTAADQQGQQQQPLLQQLVQQNQQLQQALQQQQVLLQGQEAVLQQAVPEAATLAHHREAAAAAATASTSANGSGLQQLPEAVQNSWLVKSILQPSRANAAGNSAASGLHAAPESILIAGEAGKRKNPQQQQQQRQEQSPEGMSGSDRRSQLKSALKQLLAPGNSSGQQQQQQQENVAGLLQELLRRRQQQVQQQHGKQQQQQQLLSKLESALQVLASKQRGSTMGRLRQSQDENLYPLDEQPEEEEQQPVNRARQALAERRQQQRQPSASSRGRPSSAVGPGGKQQRREKPAWQSEPFVAAPASLLRRKRSGVAEAWDEAAAVAAARQERQSTARPASARSPGKQRRPKPAASTPASAKRSSRKPAAAAARPQQHREEQQQRWQHDAADSAFANSCADEEFSFWNGQDATAANLSDAAADAAAVGAGSSSPPIRSALLAAARQKLPIRARAAAAAAVPGGWSGMSVQEVQGVQLAVQQQLQERQRHKEEGRLTRLEETASHILGVLGRLEEQLQQPAAAAAHASSSALLGRAAAAAAAAGSDLLQEPAVVSNVLSALDRIEAQEQEIRRRWFGSSSSEELAPEHPVQDAAAAEDAPAVTLSGIVTTAAGAVSTAGLDGTAAPQPPTALVVPAQAHAAGSSHHQQQQQQQPELLSAEALKSIRAGRRRFLKHQAMVDGSLEVLDSPPRQNTTTLFSSPEPGGDAARSSSRAARRRAKQQLQPTHVVEAVADLLLNELLFGQVDELDGFCEALCSQLFEEEFVEA</sequence>
<feature type="compositionally biased region" description="Low complexity" evidence="2">
    <location>
        <begin position="611"/>
        <end position="633"/>
    </location>
</feature>
<reference evidence="3 4" key="1">
    <citation type="submission" date="2016-10" db="EMBL/GenBank/DDBJ databases">
        <authorList>
            <person name="Cai Z."/>
        </authorList>
    </citation>
    <scope>NUCLEOTIDE SEQUENCE [LARGE SCALE GENOMIC DNA]</scope>
</reference>
<evidence type="ECO:0000256" key="1">
    <source>
        <dbReference type="SAM" id="Coils"/>
    </source>
</evidence>
<proteinExistence type="predicted"/>
<dbReference type="Proteomes" id="UP000256970">
    <property type="component" value="Unassembled WGS sequence"/>
</dbReference>
<dbReference type="EMBL" id="FNXT01000690">
    <property type="protein sequence ID" value="SZX66247.1"/>
    <property type="molecule type" value="Genomic_DNA"/>
</dbReference>
<feature type="compositionally biased region" description="Polar residues" evidence="2">
    <location>
        <begin position="947"/>
        <end position="956"/>
    </location>
</feature>
<protein>
    <submittedName>
        <fullName evidence="3">Uncharacterized protein</fullName>
    </submittedName>
</protein>
<evidence type="ECO:0000313" key="3">
    <source>
        <dbReference type="EMBL" id="SZX66247.1"/>
    </source>
</evidence>
<feature type="compositionally biased region" description="Basic and acidic residues" evidence="2">
    <location>
        <begin position="635"/>
        <end position="649"/>
    </location>
</feature>
<evidence type="ECO:0000313" key="4">
    <source>
        <dbReference type="Proteomes" id="UP000256970"/>
    </source>
</evidence>
<name>A0A383VL32_TETOB</name>
<feature type="coiled-coil region" evidence="1">
    <location>
        <begin position="276"/>
        <end position="303"/>
    </location>
</feature>
<accession>A0A383VL32</accession>
<dbReference type="AlphaFoldDB" id="A0A383VL32"/>
<feature type="region of interest" description="Disordered" evidence="2">
    <location>
        <begin position="893"/>
        <end position="912"/>
    </location>
</feature>
<keyword evidence="1" id="KW-0175">Coiled coil</keyword>
<organism evidence="3 4">
    <name type="scientific">Tetradesmus obliquus</name>
    <name type="common">Green alga</name>
    <name type="synonym">Acutodesmus obliquus</name>
    <dbReference type="NCBI Taxonomy" id="3088"/>
    <lineage>
        <taxon>Eukaryota</taxon>
        <taxon>Viridiplantae</taxon>
        <taxon>Chlorophyta</taxon>
        <taxon>core chlorophytes</taxon>
        <taxon>Chlorophyceae</taxon>
        <taxon>CS clade</taxon>
        <taxon>Sphaeropleales</taxon>
        <taxon>Scenedesmaceae</taxon>
        <taxon>Tetradesmus</taxon>
    </lineage>
</organism>
<feature type="region of interest" description="Disordered" evidence="2">
    <location>
        <begin position="942"/>
        <end position="979"/>
    </location>
</feature>
<feature type="region of interest" description="Disordered" evidence="2">
    <location>
        <begin position="833"/>
        <end position="854"/>
    </location>
</feature>
<feature type="region of interest" description="Disordered" evidence="2">
    <location>
        <begin position="383"/>
        <end position="414"/>
    </location>
</feature>
<feature type="region of interest" description="Disordered" evidence="2">
    <location>
        <begin position="585"/>
        <end position="651"/>
    </location>
</feature>
<feature type="region of interest" description="Disordered" evidence="2">
    <location>
        <begin position="134"/>
        <end position="188"/>
    </location>
</feature>
<feature type="region of interest" description="Disordered" evidence="2">
    <location>
        <begin position="500"/>
        <end position="557"/>
    </location>
</feature>